<organism evidence="1 2">
    <name type="scientific">Paracoccus marinaquae</name>
    <dbReference type="NCBI Taxonomy" id="2841926"/>
    <lineage>
        <taxon>Bacteria</taxon>
        <taxon>Pseudomonadati</taxon>
        <taxon>Pseudomonadota</taxon>
        <taxon>Alphaproteobacteria</taxon>
        <taxon>Rhodobacterales</taxon>
        <taxon>Paracoccaceae</taxon>
        <taxon>Paracoccus</taxon>
    </lineage>
</organism>
<dbReference type="Pfam" id="PF07799">
    <property type="entry name" value="DUF1643"/>
    <property type="match status" value="1"/>
</dbReference>
<dbReference type="Proteomes" id="UP001166191">
    <property type="component" value="Unassembled WGS sequence"/>
</dbReference>
<dbReference type="InterPro" id="IPR012441">
    <property type="entry name" value="DUF1643"/>
</dbReference>
<gene>
    <name evidence="1" type="ORF">KNW02_00840</name>
</gene>
<evidence type="ECO:0000313" key="1">
    <source>
        <dbReference type="EMBL" id="MBU3028660.1"/>
    </source>
</evidence>
<keyword evidence="2" id="KW-1185">Reference proteome</keyword>
<protein>
    <submittedName>
        <fullName evidence="1">DUF1643 domain-containing protein</fullName>
    </submittedName>
</protein>
<dbReference type="EMBL" id="JAHKNG010000001">
    <property type="protein sequence ID" value="MBU3028660.1"/>
    <property type="molecule type" value="Genomic_DNA"/>
</dbReference>
<sequence>MIIRSHQDDRARSTAVYSECGAYRYALTREWGKGARLLFVMLNPSTADERRNDPTIERCERRARAMGCGAMRIANIFAFRATDPRVLTSAPAPVGPANDAVLAGAADWADDVLCAWGVHGTHLGRGAEVEAMLRQDNHRLWHLGLTRAGMPRHPLYIGYAILPCRWY</sequence>
<reference evidence="1" key="1">
    <citation type="submission" date="2021-06" db="EMBL/GenBank/DDBJ databases">
        <title>Paracoccus bacterium XHP0099 sp. nov., isolated from the surface waters of the Yellow Sea.</title>
        <authorList>
            <person name="Xue H."/>
            <person name="Zhang D."/>
        </authorList>
    </citation>
    <scope>NUCLEOTIDE SEQUENCE</scope>
    <source>
        <strain evidence="1">XHP0099</strain>
    </source>
</reference>
<evidence type="ECO:0000313" key="2">
    <source>
        <dbReference type="Proteomes" id="UP001166191"/>
    </source>
</evidence>
<proteinExistence type="predicted"/>
<comment type="caution">
    <text evidence="1">The sequence shown here is derived from an EMBL/GenBank/DDBJ whole genome shotgun (WGS) entry which is preliminary data.</text>
</comment>
<dbReference type="RefSeq" id="WP_216031469.1">
    <property type="nucleotide sequence ID" value="NZ_JAHKNG010000001.1"/>
</dbReference>
<accession>A0ABS6AG52</accession>
<name>A0ABS6AG52_9RHOB</name>